<dbReference type="PANTHER" id="PTHR43156:SF2">
    <property type="entry name" value="STAGE II SPORULATION PROTEIN E"/>
    <property type="match status" value="1"/>
</dbReference>
<evidence type="ECO:0000256" key="1">
    <source>
        <dbReference type="ARBA" id="ARBA00022801"/>
    </source>
</evidence>
<protein>
    <submittedName>
        <fullName evidence="3">SpoIIE family protein phosphatase</fullName>
    </submittedName>
</protein>
<comment type="caution">
    <text evidence="3">The sequence shown here is derived from an EMBL/GenBank/DDBJ whole genome shotgun (WGS) entry which is preliminary data.</text>
</comment>
<dbReference type="Pfam" id="PF07228">
    <property type="entry name" value="SpoIIE"/>
    <property type="match status" value="1"/>
</dbReference>
<evidence type="ECO:0000313" key="4">
    <source>
        <dbReference type="Proteomes" id="UP000437736"/>
    </source>
</evidence>
<dbReference type="Proteomes" id="UP000437736">
    <property type="component" value="Unassembled WGS sequence"/>
</dbReference>
<evidence type="ECO:0000259" key="2">
    <source>
        <dbReference type="Pfam" id="PF07228"/>
    </source>
</evidence>
<dbReference type="PANTHER" id="PTHR43156">
    <property type="entry name" value="STAGE II SPORULATION PROTEIN E-RELATED"/>
    <property type="match status" value="1"/>
</dbReference>
<name>A0ABW9R0E0_9ACTN</name>
<feature type="domain" description="PPM-type phosphatase" evidence="2">
    <location>
        <begin position="1"/>
        <end position="97"/>
    </location>
</feature>
<keyword evidence="4" id="KW-1185">Reference proteome</keyword>
<feature type="non-terminal residue" evidence="3">
    <location>
        <position position="1"/>
    </location>
</feature>
<keyword evidence="1" id="KW-0378">Hydrolase</keyword>
<sequence length="100" mass="10536">RADGTVEVLDEAPGMLLGVDSPERSSAEVELRPGDCLVAYTDGLIERRGESIDTGLARVAEALACGDGADLEVVVDRLLAVDGRDRSDDTAVLAVRIRQA</sequence>
<reference evidence="3 4" key="1">
    <citation type="submission" date="2019-11" db="EMBL/GenBank/DDBJ databases">
        <title>Acidiferrimicrobium australis gen. nov., sp. nov., an acidophilic and obligately heterotrophic, member of the Actinobacteria that catalyses dissimilatory oxido- reduction of iron isolated from metal-rich acidic water in Chile.</title>
        <authorList>
            <person name="Gonzalez D."/>
            <person name="Huber K."/>
            <person name="Hedrich S."/>
            <person name="Rojas-Villalobos C."/>
            <person name="Quatrini R."/>
            <person name="Dinamarca M.A."/>
            <person name="Schwarz A."/>
            <person name="Canales C."/>
            <person name="Nancucheo I."/>
        </authorList>
    </citation>
    <scope>NUCLEOTIDE SEQUENCE [LARGE SCALE GENOMIC DNA]</scope>
    <source>
        <strain evidence="3 4">USS-CCA1</strain>
    </source>
</reference>
<gene>
    <name evidence="3" type="ORF">GHK86_21540</name>
</gene>
<organism evidence="3 4">
    <name type="scientific">Acidiferrimicrobium australe</name>
    <dbReference type="NCBI Taxonomy" id="2664430"/>
    <lineage>
        <taxon>Bacteria</taxon>
        <taxon>Bacillati</taxon>
        <taxon>Actinomycetota</taxon>
        <taxon>Acidimicrobiia</taxon>
        <taxon>Acidimicrobiales</taxon>
        <taxon>Acidimicrobiaceae</taxon>
        <taxon>Acidiferrimicrobium</taxon>
    </lineage>
</organism>
<evidence type="ECO:0000313" key="3">
    <source>
        <dbReference type="EMBL" id="MST35301.1"/>
    </source>
</evidence>
<proteinExistence type="predicted"/>
<dbReference type="EMBL" id="WJHE01001600">
    <property type="protein sequence ID" value="MST35301.1"/>
    <property type="molecule type" value="Genomic_DNA"/>
</dbReference>
<dbReference type="InterPro" id="IPR036457">
    <property type="entry name" value="PPM-type-like_dom_sf"/>
</dbReference>
<dbReference type="Gene3D" id="3.60.40.10">
    <property type="entry name" value="PPM-type phosphatase domain"/>
    <property type="match status" value="1"/>
</dbReference>
<dbReference type="InterPro" id="IPR052016">
    <property type="entry name" value="Bact_Sigma-Reg"/>
</dbReference>
<accession>A0ABW9R0E0</accession>
<dbReference type="InterPro" id="IPR001932">
    <property type="entry name" value="PPM-type_phosphatase-like_dom"/>
</dbReference>